<dbReference type="Gene3D" id="2.10.10.20">
    <property type="entry name" value="Carbohydrate-binding module superfamily 5/12"/>
    <property type="match status" value="3"/>
</dbReference>
<organism evidence="7 8">
    <name type="scientific">Sinobacterium caligoides</name>
    <dbReference type="NCBI Taxonomy" id="933926"/>
    <lineage>
        <taxon>Bacteria</taxon>
        <taxon>Pseudomonadati</taxon>
        <taxon>Pseudomonadota</taxon>
        <taxon>Gammaproteobacteria</taxon>
        <taxon>Cellvibrionales</taxon>
        <taxon>Spongiibacteraceae</taxon>
        <taxon>Sinobacterium</taxon>
    </lineage>
</organism>
<dbReference type="GO" id="GO:0016810">
    <property type="term" value="F:hydrolase activity, acting on carbon-nitrogen (but not peptide) bonds"/>
    <property type="evidence" value="ECO:0007669"/>
    <property type="project" value="InterPro"/>
</dbReference>
<evidence type="ECO:0000256" key="4">
    <source>
        <dbReference type="ARBA" id="ARBA00023326"/>
    </source>
</evidence>
<keyword evidence="2" id="KW-0378">Hydrolase</keyword>
<dbReference type="Gene3D" id="1.50.10.10">
    <property type="match status" value="1"/>
</dbReference>
<dbReference type="InterPro" id="IPR002509">
    <property type="entry name" value="NODB_dom"/>
</dbReference>
<dbReference type="InterPro" id="IPR012341">
    <property type="entry name" value="6hp_glycosidase-like_sf"/>
</dbReference>
<feature type="domain" description="Chitin-binding type-3" evidence="6">
    <location>
        <begin position="963"/>
        <end position="1007"/>
    </location>
</feature>
<dbReference type="Proteomes" id="UP000275394">
    <property type="component" value="Unassembled WGS sequence"/>
</dbReference>
<dbReference type="InterPro" id="IPR008928">
    <property type="entry name" value="6-hairpin_glycosidase_sf"/>
</dbReference>
<comment type="caution">
    <text evidence="7">The sequence shown here is derived from an EMBL/GenBank/DDBJ whole genome shotgun (WGS) entry which is preliminary data.</text>
</comment>
<dbReference type="Gene3D" id="3.20.20.370">
    <property type="entry name" value="Glycoside hydrolase/deacetylase"/>
    <property type="match status" value="1"/>
</dbReference>
<evidence type="ECO:0000256" key="2">
    <source>
        <dbReference type="ARBA" id="ARBA00022801"/>
    </source>
</evidence>
<dbReference type="GO" id="GO:0005576">
    <property type="term" value="C:extracellular region"/>
    <property type="evidence" value="ECO:0007669"/>
    <property type="project" value="InterPro"/>
</dbReference>
<evidence type="ECO:0000256" key="3">
    <source>
        <dbReference type="ARBA" id="ARBA00023277"/>
    </source>
</evidence>
<dbReference type="InterPro" id="IPR013783">
    <property type="entry name" value="Ig-like_fold"/>
</dbReference>
<dbReference type="GO" id="GO:0000272">
    <property type="term" value="P:polysaccharide catabolic process"/>
    <property type="evidence" value="ECO:0007669"/>
    <property type="project" value="UniProtKB-KW"/>
</dbReference>
<keyword evidence="8" id="KW-1185">Reference proteome</keyword>
<dbReference type="Pfam" id="PF00759">
    <property type="entry name" value="Glyco_hydro_9"/>
    <property type="match status" value="1"/>
</dbReference>
<reference evidence="7 8" key="1">
    <citation type="submission" date="2018-11" db="EMBL/GenBank/DDBJ databases">
        <title>Genomic Encyclopedia of Type Strains, Phase IV (KMG-IV): sequencing the most valuable type-strain genomes for metagenomic binning, comparative biology and taxonomic classification.</title>
        <authorList>
            <person name="Goeker M."/>
        </authorList>
    </citation>
    <scope>NUCLEOTIDE SEQUENCE [LARGE SCALE GENOMIC DNA]</scope>
    <source>
        <strain evidence="7 8">DSM 100316</strain>
    </source>
</reference>
<dbReference type="Pfam" id="PF01522">
    <property type="entry name" value="Polysacc_deac_1"/>
    <property type="match status" value="1"/>
</dbReference>
<comment type="similarity">
    <text evidence="1">Belongs to the glycosyl hydrolase 9 (cellulase E) family.</text>
</comment>
<dbReference type="PANTHER" id="PTHR45985">
    <property type="match status" value="1"/>
</dbReference>
<dbReference type="InterPro" id="IPR011330">
    <property type="entry name" value="Glyco_hydro/deAcase_b/a-brl"/>
</dbReference>
<dbReference type="SUPFAM" id="SSF88713">
    <property type="entry name" value="Glycoside hydrolase/deacetylase"/>
    <property type="match status" value="1"/>
</dbReference>
<dbReference type="CDD" id="cd02850">
    <property type="entry name" value="E_set_Cellulase_N"/>
    <property type="match status" value="1"/>
</dbReference>
<dbReference type="SUPFAM" id="SSF48208">
    <property type="entry name" value="Six-hairpin glycosidases"/>
    <property type="match status" value="1"/>
</dbReference>
<dbReference type="InterPro" id="IPR036573">
    <property type="entry name" value="CBM_sf_5/12"/>
</dbReference>
<proteinExistence type="inferred from homology"/>
<accession>A0A3N2E0F6</accession>
<dbReference type="InterPro" id="IPR004197">
    <property type="entry name" value="Cellulase_Ig-like"/>
</dbReference>
<evidence type="ECO:0000256" key="5">
    <source>
        <dbReference type="SAM" id="SignalP"/>
    </source>
</evidence>
<dbReference type="InterPro" id="IPR003610">
    <property type="entry name" value="CBM5/12"/>
</dbReference>
<dbReference type="RefSeq" id="WP_162844089.1">
    <property type="nucleotide sequence ID" value="NZ_RKHR01000003.1"/>
</dbReference>
<dbReference type="GO" id="GO:0008810">
    <property type="term" value="F:cellulase activity"/>
    <property type="evidence" value="ECO:0007669"/>
    <property type="project" value="InterPro"/>
</dbReference>
<dbReference type="InterPro" id="IPR001701">
    <property type="entry name" value="Glyco_hydro_9"/>
</dbReference>
<dbReference type="CDD" id="cd12215">
    <property type="entry name" value="ChiC_BD"/>
    <property type="match status" value="3"/>
</dbReference>
<gene>
    <name evidence="7" type="ORF">EDC56_1111</name>
</gene>
<feature type="domain" description="Chitin-binding type-3" evidence="6">
    <location>
        <begin position="1273"/>
        <end position="1316"/>
    </location>
</feature>
<dbReference type="EMBL" id="RKHR01000003">
    <property type="protein sequence ID" value="ROS05574.1"/>
    <property type="molecule type" value="Genomic_DNA"/>
</dbReference>
<feature type="domain" description="Chitin-binding type-3" evidence="6">
    <location>
        <begin position="1320"/>
        <end position="1362"/>
    </location>
</feature>
<evidence type="ECO:0000313" key="7">
    <source>
        <dbReference type="EMBL" id="ROS05574.1"/>
    </source>
</evidence>
<dbReference type="SUPFAM" id="SSF51055">
    <property type="entry name" value="Carbohydrate binding domain"/>
    <property type="match status" value="3"/>
</dbReference>
<dbReference type="GO" id="GO:0030246">
    <property type="term" value="F:carbohydrate binding"/>
    <property type="evidence" value="ECO:0007669"/>
    <property type="project" value="InterPro"/>
</dbReference>
<evidence type="ECO:0000256" key="1">
    <source>
        <dbReference type="ARBA" id="ARBA00007072"/>
    </source>
</evidence>
<feature type="chain" id="PRO_5017921381" evidence="5">
    <location>
        <begin position="21"/>
        <end position="1369"/>
    </location>
</feature>
<name>A0A3N2E0F6_9GAMM</name>
<dbReference type="Pfam" id="PF02927">
    <property type="entry name" value="CelD_N"/>
    <property type="match status" value="1"/>
</dbReference>
<keyword evidence="3" id="KW-0119">Carbohydrate metabolism</keyword>
<evidence type="ECO:0000313" key="8">
    <source>
        <dbReference type="Proteomes" id="UP000275394"/>
    </source>
</evidence>
<sequence length="1369" mass="150775">MKKLLFSLASIAVITQAAHAETHIRYNLAGYFPDREKVAIVMSDNDLQGKQWTIKKGGETSLNGTFGKSIIGKSRFTTFPYHYEVDFSSLQTLGDYLVHAPGTEEVKVSIKHQPYGDIANQMLRALRVSRSGTGDTLDHARSHMGDAKALYYRPSGAIESGQWAADPSGKTADMLGGWYDAGDYIKFTLTIAQTTNVLIEAYQANPSLFTQQYSTSEYVDILDEIKFGLDYLMKTMPEDGEFIIQLSTGLDHVGIEQWRLPEHDTRDGKREALSALSPSHMAATAAALAGGAKIFVEFDPVLAEQYRRQAVAIYNRSLAADVLKQNAFERDSKNDFYRDEDVNNERALAAAQLFALTDDPSYQSDALAYAKEHGQFIVGGKKTSSGLDYYFSLSDSILMAYKVLAREDNTAKHMGKIELDSHLTYANTEGNIWGTAQIPNWGSLSNMLYIAGTAAEDLVDFGDAYYTSLAYDNIDYLLGRNPWGISFVNATSLSKVPSGFHSQIYHLQADKQPIGVIANGPSQYRYILADKDIEIDPDAWENKFNTSYIIDGIDQGIVFFDSWKNYTGTEPTIFGQATGIYALAAMTKLEEQGIKESLEDERRPAMKSPPSNLPVDKVPMFVTIGSDDNESSAGVKWLYEMVNSYSNPAGRSGRNNLLTFDGDTARLTFLNTGVNASKAGAEWKNAHAAGNETGNHTQTHNPNHHGSEMQASQWLDEIQQAHNSIVSVGIAGDEIYGFRAPRLEYNDALFSTLHDQHFLYDSSIEDGYARGLDGSNFHWPYTLDAGSPGAILKTTWDQAAGTPFIIGAYPGLWELPVSPWIVPDDLADGLPYDLRAKIKTAMSYFDMEGGKITAFDYNLLVSAKLDNADDIYAILKHTLDLRLKGNRAPMVIGAHSKNYSSPDSPMAVALKRFVEYALTHQDVRIVSHKQVIDWMSHPRALEDIPHIVSTTVKAHIKQDQCTDALWQASTVYTKGTKVTFEGATWTAAWWNENVKPGASEWGPWGKTGVPCNGETKHYYGTISPQGLVAVDDNSSQRFEFLPEPGKKLAEVKIDGVIIEPVPVDGYTIVNVREDHTITATFNDNDDIDDRFTITSVAGPNGAINPQGEVKVSSGDEQLYTLTASDGFVLDTLLLNGQPVIVADNQYLVKNITVNTRVEASFRAQQQPNRPPTAVITGSNRVNSGASLTLSAESSSDPDGHALSYQWQLPENWSANAFDTATITVTAPNVSEGSRSDNITLTVADSEFSNTVTHTITVTAISPCAPTDPNADQHPAWSPDSIYTENTVVSHKDLVWQAKYWTQGDEPTRAADQWLLISQVTLAWDESTAYSQGDTANDEGQRWQAKWWSKGEKPGTTDAWVSIGDNSCHQ</sequence>
<keyword evidence="4" id="KW-0624">Polysaccharide degradation</keyword>
<feature type="signal peptide" evidence="5">
    <location>
        <begin position="1"/>
        <end position="20"/>
    </location>
</feature>
<keyword evidence="5" id="KW-0732">Signal</keyword>
<dbReference type="SMART" id="SM00495">
    <property type="entry name" value="ChtBD3"/>
    <property type="match status" value="3"/>
</dbReference>
<dbReference type="InterPro" id="IPR052740">
    <property type="entry name" value="CE4"/>
</dbReference>
<dbReference type="PANTHER" id="PTHR45985:SF3">
    <property type="entry name" value="CHITIN DEACETYLASE-LIKE 4"/>
    <property type="match status" value="1"/>
</dbReference>
<evidence type="ECO:0000259" key="6">
    <source>
        <dbReference type="SMART" id="SM00495"/>
    </source>
</evidence>
<dbReference type="SUPFAM" id="SSF81296">
    <property type="entry name" value="E set domains"/>
    <property type="match status" value="1"/>
</dbReference>
<dbReference type="InterPro" id="IPR014756">
    <property type="entry name" value="Ig_E-set"/>
</dbReference>
<dbReference type="Gene3D" id="2.60.40.10">
    <property type="entry name" value="Immunoglobulins"/>
    <property type="match status" value="2"/>
</dbReference>
<protein>
    <submittedName>
        <fullName evidence="7">Polysaccharide deacetylase</fullName>
    </submittedName>
</protein>